<sequence length="327" mass="34347">MNQRFYRTISKVLGIVAIATMGFMSPAQAQSWPDKPIKLVIPFAAGGTTDIIGRILAQQMAPILGQNVVVENRGGAGGNIGAEAVARAPADGYTLLLASGSMLTVNPHMYKKMSINYAKDFASISTLVSGPMIISVNPKLAVNNLNDLIALAKTKNLNFGSAGIGSQVHLAGENFITATGINATHIPYKGEAAALSDLIAGQIDFCACNVPASTGFIKSGQIKALAVTSAKRLAALPNIPTVAEASIPGFENVGWFALMAPSNTPKVITDKIYAAAIKAVKSEAMQKSLELNSLTPVLNTQKELEAQIASESIKWEKVIKARNLTAN</sequence>
<feature type="chain" id="PRO_5043594013" evidence="2">
    <location>
        <begin position="30"/>
        <end position="327"/>
    </location>
</feature>
<dbReference type="PIRSF" id="PIRSF017082">
    <property type="entry name" value="YflP"/>
    <property type="match status" value="1"/>
</dbReference>
<dbReference type="Gene3D" id="3.40.190.150">
    <property type="entry name" value="Bordetella uptake gene, domain 1"/>
    <property type="match status" value="1"/>
</dbReference>
<comment type="similarity">
    <text evidence="1">Belongs to the UPF0065 (bug) family.</text>
</comment>
<dbReference type="EMBL" id="CP099959">
    <property type="protein sequence ID" value="XCC58543.1"/>
    <property type="molecule type" value="Genomic_DNA"/>
</dbReference>
<evidence type="ECO:0000313" key="3">
    <source>
        <dbReference type="EMBL" id="XCC58543.1"/>
    </source>
</evidence>
<dbReference type="InterPro" id="IPR042100">
    <property type="entry name" value="Bug_dom1"/>
</dbReference>
<evidence type="ECO:0000256" key="2">
    <source>
        <dbReference type="SAM" id="SignalP"/>
    </source>
</evidence>
<dbReference type="SUPFAM" id="SSF53850">
    <property type="entry name" value="Periplasmic binding protein-like II"/>
    <property type="match status" value="1"/>
</dbReference>
<accession>A0AAU8A572</accession>
<name>A0AAU8A572_9BURK</name>
<dbReference type="InterPro" id="IPR005064">
    <property type="entry name" value="BUG"/>
</dbReference>
<feature type="signal peptide" evidence="2">
    <location>
        <begin position="1"/>
        <end position="29"/>
    </location>
</feature>
<gene>
    <name evidence="3" type="ORF">NKE59_04475</name>
</gene>
<dbReference type="Gene3D" id="3.40.190.10">
    <property type="entry name" value="Periplasmic binding protein-like II"/>
    <property type="match status" value="1"/>
</dbReference>
<proteinExistence type="inferred from homology"/>
<organism evidence="3">
    <name type="scientific">Polynucleobacter sp. UK-FUSCHL-C3</name>
    <dbReference type="NCBI Taxonomy" id="2955208"/>
    <lineage>
        <taxon>Bacteria</taxon>
        <taxon>Pseudomonadati</taxon>
        <taxon>Pseudomonadota</taxon>
        <taxon>Betaproteobacteria</taxon>
        <taxon>Burkholderiales</taxon>
        <taxon>Burkholderiaceae</taxon>
        <taxon>Polynucleobacter</taxon>
    </lineage>
</organism>
<keyword evidence="2" id="KW-0732">Signal</keyword>
<evidence type="ECO:0000256" key="1">
    <source>
        <dbReference type="ARBA" id="ARBA00006987"/>
    </source>
</evidence>
<protein>
    <submittedName>
        <fullName evidence="3">Tripartite tricarboxylate transporter substrate binding protein</fullName>
    </submittedName>
</protein>
<dbReference type="CDD" id="cd13578">
    <property type="entry name" value="PBP2_Bug27"/>
    <property type="match status" value="1"/>
</dbReference>
<dbReference type="PANTHER" id="PTHR42928">
    <property type="entry name" value="TRICARBOXYLATE-BINDING PROTEIN"/>
    <property type="match status" value="1"/>
</dbReference>
<dbReference type="AlphaFoldDB" id="A0AAU8A572"/>
<dbReference type="Pfam" id="PF03401">
    <property type="entry name" value="TctC"/>
    <property type="match status" value="1"/>
</dbReference>
<dbReference type="PANTHER" id="PTHR42928:SF5">
    <property type="entry name" value="BLR1237 PROTEIN"/>
    <property type="match status" value="1"/>
</dbReference>
<reference evidence="3" key="1">
    <citation type="submission" date="2022-06" db="EMBL/GenBank/DDBJ databases">
        <title>New Polynucleobacter species.</title>
        <authorList>
            <person name="Hahn M.W."/>
        </authorList>
    </citation>
    <scope>NUCLEOTIDE SEQUENCE</scope>
    <source>
        <strain evidence="3">UK-FUSCHL-C3</strain>
    </source>
</reference>
<dbReference type="RefSeq" id="WP_353439802.1">
    <property type="nucleotide sequence ID" value="NZ_CP099959.1"/>
</dbReference>